<reference evidence="8 9" key="1">
    <citation type="journal article" date="2018" name="Science">
        <title>The opium poppy genome and morphinan production.</title>
        <authorList>
            <person name="Guo L."/>
            <person name="Winzer T."/>
            <person name="Yang X."/>
            <person name="Li Y."/>
            <person name="Ning Z."/>
            <person name="He Z."/>
            <person name="Teodor R."/>
            <person name="Lu Y."/>
            <person name="Bowser T.A."/>
            <person name="Graham I.A."/>
            <person name="Ye K."/>
        </authorList>
    </citation>
    <scope>NUCLEOTIDE SEQUENCE [LARGE SCALE GENOMIC DNA]</scope>
    <source>
        <strain evidence="9">cv. HN1</strain>
        <tissue evidence="8">Leaves</tissue>
    </source>
</reference>
<organism evidence="8 9">
    <name type="scientific">Papaver somniferum</name>
    <name type="common">Opium poppy</name>
    <dbReference type="NCBI Taxonomy" id="3469"/>
    <lineage>
        <taxon>Eukaryota</taxon>
        <taxon>Viridiplantae</taxon>
        <taxon>Streptophyta</taxon>
        <taxon>Embryophyta</taxon>
        <taxon>Tracheophyta</taxon>
        <taxon>Spermatophyta</taxon>
        <taxon>Magnoliopsida</taxon>
        <taxon>Ranunculales</taxon>
        <taxon>Papaveraceae</taxon>
        <taxon>Papaveroideae</taxon>
        <taxon>Papaver</taxon>
    </lineage>
</organism>
<evidence type="ECO:0000256" key="2">
    <source>
        <dbReference type="ARBA" id="ARBA00011083"/>
    </source>
</evidence>
<evidence type="ECO:0000256" key="4">
    <source>
        <dbReference type="ARBA" id="ARBA00022525"/>
    </source>
</evidence>
<dbReference type="Gramene" id="RZC71361">
    <property type="protein sequence ID" value="RZC71361"/>
    <property type="gene ID" value="C5167_034539"/>
</dbReference>
<name>A0A4Y7KGS9_PAPSO</name>
<dbReference type="InterPro" id="IPR015527">
    <property type="entry name" value="Pept_C26_g-glut_hydrolase"/>
</dbReference>
<dbReference type="GO" id="GO:0005576">
    <property type="term" value="C:extracellular region"/>
    <property type="evidence" value="ECO:0007669"/>
    <property type="project" value="UniProtKB-SubCell"/>
</dbReference>
<protein>
    <recommendedName>
        <fullName evidence="3">folate gamma-glutamyl hydrolase</fullName>
        <ecNumber evidence="3">3.4.19.9</ecNumber>
    </recommendedName>
</protein>
<dbReference type="PANTHER" id="PTHR11315">
    <property type="entry name" value="PROTEASE FAMILY C26 GAMMA-GLUTAMYL HYDROLASE"/>
    <property type="match status" value="1"/>
</dbReference>
<dbReference type="EMBL" id="CM010721">
    <property type="protein sequence ID" value="RZC71361.1"/>
    <property type="molecule type" value="Genomic_DNA"/>
</dbReference>
<comment type="similarity">
    <text evidence="2">Belongs to the peptidase C26 family.</text>
</comment>
<gene>
    <name evidence="8" type="ORF">C5167_034539</name>
</gene>
<evidence type="ECO:0000256" key="7">
    <source>
        <dbReference type="PROSITE-ProRule" id="PRU00607"/>
    </source>
</evidence>
<evidence type="ECO:0000256" key="5">
    <source>
        <dbReference type="ARBA" id="ARBA00022729"/>
    </source>
</evidence>
<dbReference type="PROSITE" id="PS51275">
    <property type="entry name" value="PEPTIDASE_C26_GGH"/>
    <property type="match status" value="1"/>
</dbReference>
<evidence type="ECO:0000256" key="3">
    <source>
        <dbReference type="ARBA" id="ARBA00012886"/>
    </source>
</evidence>
<evidence type="ECO:0000313" key="8">
    <source>
        <dbReference type="EMBL" id="RZC71361.1"/>
    </source>
</evidence>
<dbReference type="InterPro" id="IPR029062">
    <property type="entry name" value="Class_I_gatase-like"/>
</dbReference>
<dbReference type="Gene3D" id="3.40.50.880">
    <property type="match status" value="1"/>
</dbReference>
<keyword evidence="6" id="KW-0378">Hydrolase</keyword>
<comment type="caution">
    <text evidence="7">Lacks conserved residue(s) required for the propagation of feature annotation.</text>
</comment>
<comment type="subcellular location">
    <subcellularLocation>
        <location evidence="1">Secreted</location>
        <location evidence="1">Extracellular space</location>
    </subcellularLocation>
</comment>
<evidence type="ECO:0000256" key="6">
    <source>
        <dbReference type="ARBA" id="ARBA00022801"/>
    </source>
</evidence>
<proteinExistence type="inferred from homology"/>
<dbReference type="Proteomes" id="UP000316621">
    <property type="component" value="Chromosome 7"/>
</dbReference>
<dbReference type="STRING" id="3469.A0A4Y7KGS9"/>
<evidence type="ECO:0000313" key="9">
    <source>
        <dbReference type="Proteomes" id="UP000316621"/>
    </source>
</evidence>
<accession>A0A4Y7KGS9</accession>
<keyword evidence="4" id="KW-0964">Secreted</keyword>
<keyword evidence="5" id="KW-0732">Signal</keyword>
<dbReference type="AlphaFoldDB" id="A0A4Y7KGS9"/>
<dbReference type="Pfam" id="PF07722">
    <property type="entry name" value="Peptidase_C26"/>
    <property type="match status" value="1"/>
</dbReference>
<dbReference type="GO" id="GO:0046900">
    <property type="term" value="P:tetrahydrofolylpolyglutamate metabolic process"/>
    <property type="evidence" value="ECO:0007669"/>
    <property type="project" value="TreeGrafter"/>
</dbReference>
<dbReference type="InterPro" id="IPR011697">
    <property type="entry name" value="Peptidase_C26"/>
</dbReference>
<evidence type="ECO:0000256" key="1">
    <source>
        <dbReference type="ARBA" id="ARBA00004239"/>
    </source>
</evidence>
<keyword evidence="9" id="KW-1185">Reference proteome</keyword>
<dbReference type="GO" id="GO:0034722">
    <property type="term" value="F:gamma-glutamyl-peptidase activity"/>
    <property type="evidence" value="ECO:0007669"/>
    <property type="project" value="UniProtKB-EC"/>
</dbReference>
<dbReference type="PANTHER" id="PTHR11315:SF0">
    <property type="entry name" value="FOLATE GAMMA-GLUTAMYL HYDROLASE"/>
    <property type="match status" value="1"/>
</dbReference>
<dbReference type="EC" id="3.4.19.9" evidence="3"/>
<sequence>MKTIDKVHGPVTGILTHPGDGASGRLNNNKNASYIAASYVKFIESVGARVIPLIYSEPEEILHEKLNLVNGVLFTGGWAKTGLYYEVVEGIFKY</sequence>
<dbReference type="GO" id="GO:0005773">
    <property type="term" value="C:vacuole"/>
    <property type="evidence" value="ECO:0007669"/>
    <property type="project" value="TreeGrafter"/>
</dbReference>